<evidence type="ECO:0000256" key="1">
    <source>
        <dbReference type="SAM" id="MobiDB-lite"/>
    </source>
</evidence>
<accession>A0A9W6GSY0</accession>
<gene>
    <name evidence="2" type="ORF">LMG27198_14940</name>
</gene>
<comment type="caution">
    <text evidence="2">The sequence shown here is derived from an EMBL/GenBank/DDBJ whole genome shotgun (WGS) entry which is preliminary data.</text>
</comment>
<evidence type="ECO:0000313" key="2">
    <source>
        <dbReference type="EMBL" id="GLI92502.1"/>
    </source>
</evidence>
<keyword evidence="3" id="KW-1185">Reference proteome</keyword>
<evidence type="ECO:0000313" key="3">
    <source>
        <dbReference type="Proteomes" id="UP001144323"/>
    </source>
</evidence>
<feature type="region of interest" description="Disordered" evidence="1">
    <location>
        <begin position="25"/>
        <end position="55"/>
    </location>
</feature>
<reference evidence="2" key="1">
    <citation type="journal article" date="2023" name="Int. J. Syst. Evol. Microbiol.">
        <title>Methylocystis iwaonis sp. nov., a type II methane-oxidizing bacterium from surface soil of a rice paddy field in Japan, and emended description of the genus Methylocystis (ex Whittenbury et al. 1970) Bowman et al. 1993.</title>
        <authorList>
            <person name="Kaise H."/>
            <person name="Sawadogo J.B."/>
            <person name="Alam M.S."/>
            <person name="Ueno C."/>
            <person name="Dianou D."/>
            <person name="Shinjo R."/>
            <person name="Asakawa S."/>
        </authorList>
    </citation>
    <scope>NUCLEOTIDE SEQUENCE</scope>
    <source>
        <strain evidence="2">LMG27198</strain>
    </source>
</reference>
<dbReference type="Proteomes" id="UP001144323">
    <property type="component" value="Unassembled WGS sequence"/>
</dbReference>
<proteinExistence type="predicted"/>
<name>A0A9W6GSY0_9HYPH</name>
<feature type="compositionally biased region" description="Low complexity" evidence="1">
    <location>
        <begin position="46"/>
        <end position="55"/>
    </location>
</feature>
<sequence length="55" mass="5594">MREGRGAAPSLTLPRCAGEGTLATDILDDGANLPPLPRSGGGLGRGPRTPSLIRK</sequence>
<dbReference type="EMBL" id="BSEC01000001">
    <property type="protein sequence ID" value="GLI92502.1"/>
    <property type="molecule type" value="Genomic_DNA"/>
</dbReference>
<dbReference type="AlphaFoldDB" id="A0A9W6GSY0"/>
<protein>
    <submittedName>
        <fullName evidence="2">Uncharacterized protein</fullName>
    </submittedName>
</protein>
<organism evidence="2 3">
    <name type="scientific">Methylocystis echinoides</name>
    <dbReference type="NCBI Taxonomy" id="29468"/>
    <lineage>
        <taxon>Bacteria</taxon>
        <taxon>Pseudomonadati</taxon>
        <taxon>Pseudomonadota</taxon>
        <taxon>Alphaproteobacteria</taxon>
        <taxon>Hyphomicrobiales</taxon>
        <taxon>Methylocystaceae</taxon>
        <taxon>Methylocystis</taxon>
    </lineage>
</organism>